<name>A0A951PPJ5_9CYAN</name>
<dbReference type="AlphaFoldDB" id="A0A951PPJ5"/>
<protein>
    <submittedName>
        <fullName evidence="4">Filamentous hemagglutinin N-terminal domain-containing protein</fullName>
    </submittedName>
</protein>
<dbReference type="EMBL" id="JAHHIF010000046">
    <property type="protein sequence ID" value="MBW4547700.1"/>
    <property type="molecule type" value="Genomic_DNA"/>
</dbReference>
<feature type="domain" description="Filamentous haemagglutinin FhaB/tRNA nuclease CdiA-like TPS" evidence="3">
    <location>
        <begin position="36"/>
        <end position="148"/>
    </location>
</feature>
<keyword evidence="2" id="KW-0732">Signal</keyword>
<sequence>MIPSHRRRCWQLGIAGCLAIGSAIAFSGTGTFAQITPDSSLGTVVTPNGTTFDITEGTPVDNTNLFHSFSSFSIPNGGIADFLSDPAIANILARVTGGSPSDIQGLIRAGGNANLFLINPNGIIFGQNAQLDIGGSFVATTANAIAFPGGGEFSLTSAVSPNNSLLTVNPSALLFNSIAAQPTNSIEIRGTLSVNENQSLLLVGGNVSPTATSTGKISIQGGTLNAPGGRVELGGLLGVGTVGLNVDGNDLRLSFPDGITRTDVSLTDGANVNVRAGGGGSIVVNAQNLNMTGGSQLQAGINSPLGLLESKAGDIEIIASDTISLDGVGSHGSSSGVFSTVEREAVGNGGDINITTESLLLTNGAVVSAETFAQGDGGSIRITASDTLSFDGLGSNGLSSGLLSGTRTPATGEGGDITVTTNVLRLANGAVLSARTWNPSSGGNITVDTNNLELSGGGQLLTTAYSSGAAGNITVNATDGITISGSDPTFNERLAQQIDPLRLDLLDQADAASGVFADTIQIPNLDPTGEGGNLRITTEELIVREGGKVAVSTEGSGDAGDLWIQADSIRLDTDARLEAETRSQKPDSPEGQGNITLLSQELVLRGGSNITTNATGTATGGNISIDTGVIAALEDSNISANAEDAFGGRVIITAQGIWGTEFREEPTPESDITATSELGSEFRGIVEINTPDVDPSRGLVNLPTAPIETEVVQACQPSEENQAQSEFVITGRGGLPPSPSEALSSDAVEVDLVTLNPSGENRSSSPVSTNPTRSIPAPLVEAQGWVINGKGEVVLAAEVPKGMPYSPWKTSIACPS</sequence>
<dbReference type="SUPFAM" id="SSF51126">
    <property type="entry name" value="Pectin lyase-like"/>
    <property type="match status" value="2"/>
</dbReference>
<dbReference type="InterPro" id="IPR011050">
    <property type="entry name" value="Pectin_lyase_fold/virulence"/>
</dbReference>
<proteinExistence type="predicted"/>
<organism evidence="4 5">
    <name type="scientific">Symplocastrum torsivum CPER-KK1</name>
    <dbReference type="NCBI Taxonomy" id="450513"/>
    <lineage>
        <taxon>Bacteria</taxon>
        <taxon>Bacillati</taxon>
        <taxon>Cyanobacteriota</taxon>
        <taxon>Cyanophyceae</taxon>
        <taxon>Oscillatoriophycideae</taxon>
        <taxon>Oscillatoriales</taxon>
        <taxon>Microcoleaceae</taxon>
        <taxon>Symplocastrum</taxon>
    </lineage>
</organism>
<evidence type="ECO:0000256" key="2">
    <source>
        <dbReference type="SAM" id="SignalP"/>
    </source>
</evidence>
<dbReference type="NCBIfam" id="TIGR01901">
    <property type="entry name" value="adhes_NPXG"/>
    <property type="match status" value="1"/>
</dbReference>
<reference evidence="4" key="1">
    <citation type="submission" date="2021-05" db="EMBL/GenBank/DDBJ databases">
        <authorList>
            <person name="Pietrasiak N."/>
            <person name="Ward R."/>
            <person name="Stajich J.E."/>
            <person name="Kurbessoian T."/>
        </authorList>
    </citation>
    <scope>NUCLEOTIDE SEQUENCE</scope>
    <source>
        <strain evidence="4">CPER-KK1</strain>
    </source>
</reference>
<evidence type="ECO:0000256" key="1">
    <source>
        <dbReference type="SAM" id="MobiDB-lite"/>
    </source>
</evidence>
<dbReference type="InterPro" id="IPR008638">
    <property type="entry name" value="FhaB/CdiA-like_TPS"/>
</dbReference>
<dbReference type="InterPro" id="IPR012334">
    <property type="entry name" value="Pectin_lyas_fold"/>
</dbReference>
<dbReference type="Pfam" id="PF05860">
    <property type="entry name" value="TPS"/>
    <property type="match status" value="1"/>
</dbReference>
<reference evidence="4" key="2">
    <citation type="journal article" date="2022" name="Microbiol. Resour. Announc.">
        <title>Metagenome Sequencing to Explore Phylogenomics of Terrestrial Cyanobacteria.</title>
        <authorList>
            <person name="Ward R.D."/>
            <person name="Stajich J.E."/>
            <person name="Johansen J.R."/>
            <person name="Huntemann M."/>
            <person name="Clum A."/>
            <person name="Foster B."/>
            <person name="Foster B."/>
            <person name="Roux S."/>
            <person name="Palaniappan K."/>
            <person name="Varghese N."/>
            <person name="Mukherjee S."/>
            <person name="Reddy T.B.K."/>
            <person name="Daum C."/>
            <person name="Copeland A."/>
            <person name="Chen I.A."/>
            <person name="Ivanova N.N."/>
            <person name="Kyrpides N.C."/>
            <person name="Shapiro N."/>
            <person name="Eloe-Fadrosh E.A."/>
            <person name="Pietrasiak N."/>
        </authorList>
    </citation>
    <scope>NUCLEOTIDE SEQUENCE</scope>
    <source>
        <strain evidence="4">CPER-KK1</strain>
    </source>
</reference>
<dbReference type="Gene3D" id="2.160.20.10">
    <property type="entry name" value="Single-stranded right-handed beta-helix, Pectin lyase-like"/>
    <property type="match status" value="3"/>
</dbReference>
<feature type="compositionally biased region" description="Polar residues" evidence="1">
    <location>
        <begin position="756"/>
        <end position="773"/>
    </location>
</feature>
<feature type="region of interest" description="Disordered" evidence="1">
    <location>
        <begin position="756"/>
        <end position="775"/>
    </location>
</feature>
<gene>
    <name evidence="4" type="ORF">KME25_25145</name>
</gene>
<feature type="signal peptide" evidence="2">
    <location>
        <begin position="1"/>
        <end position="25"/>
    </location>
</feature>
<dbReference type="SMART" id="SM00912">
    <property type="entry name" value="Haemagg_act"/>
    <property type="match status" value="1"/>
</dbReference>
<dbReference type="Proteomes" id="UP000753908">
    <property type="component" value="Unassembled WGS sequence"/>
</dbReference>
<comment type="caution">
    <text evidence="4">The sequence shown here is derived from an EMBL/GenBank/DDBJ whole genome shotgun (WGS) entry which is preliminary data.</text>
</comment>
<evidence type="ECO:0000259" key="3">
    <source>
        <dbReference type="SMART" id="SM00912"/>
    </source>
</evidence>
<evidence type="ECO:0000313" key="5">
    <source>
        <dbReference type="Proteomes" id="UP000753908"/>
    </source>
</evidence>
<feature type="chain" id="PRO_5037268825" evidence="2">
    <location>
        <begin position="26"/>
        <end position="816"/>
    </location>
</feature>
<accession>A0A951PPJ5</accession>
<evidence type="ECO:0000313" key="4">
    <source>
        <dbReference type="EMBL" id="MBW4547700.1"/>
    </source>
</evidence>